<proteinExistence type="predicted"/>
<accession>A0A0G1C1N8</accession>
<dbReference type="AlphaFoldDB" id="A0A0G1C1N8"/>
<organism evidence="1">
    <name type="scientific">Candidatus Beckwithbacteria bacterium GW2011_GWA2_43_10</name>
    <dbReference type="NCBI Taxonomy" id="1618369"/>
    <lineage>
        <taxon>Bacteria</taxon>
        <taxon>Candidatus Beckwithiibacteriota</taxon>
    </lineage>
</organism>
<gene>
    <name evidence="1" type="ORF">UV54_C0032G0012</name>
</gene>
<feature type="non-terminal residue" evidence="1">
    <location>
        <position position="1"/>
    </location>
</feature>
<dbReference type="Proteomes" id="UP000034213">
    <property type="component" value="Unassembled WGS sequence"/>
</dbReference>
<comment type="caution">
    <text evidence="1">The sequence shown here is derived from an EMBL/GenBank/DDBJ whole genome shotgun (WGS) entry which is preliminary data.</text>
</comment>
<name>A0A0G1C1N8_9BACT</name>
<dbReference type="EMBL" id="LCEW01000032">
    <property type="protein sequence ID" value="KKS79560.1"/>
    <property type="molecule type" value="Genomic_DNA"/>
</dbReference>
<dbReference type="Gene3D" id="3.40.50.2000">
    <property type="entry name" value="Glycogen Phosphorylase B"/>
    <property type="match status" value="1"/>
</dbReference>
<reference evidence="1" key="1">
    <citation type="journal article" date="2015" name="Nature">
        <title>rRNA introns, odd ribosomes, and small enigmatic genomes across a large radiation of phyla.</title>
        <authorList>
            <person name="Brown C.T."/>
            <person name="Hug L.A."/>
            <person name="Thomas B.C."/>
            <person name="Sharon I."/>
            <person name="Castelle C.J."/>
            <person name="Singh A."/>
            <person name="Wilkins M.J."/>
            <person name="Williams K.H."/>
            <person name="Banfield J.F."/>
        </authorList>
    </citation>
    <scope>NUCLEOTIDE SEQUENCE [LARGE SCALE GENOMIC DNA]</scope>
</reference>
<dbReference type="GO" id="GO:0016740">
    <property type="term" value="F:transferase activity"/>
    <property type="evidence" value="ECO:0007669"/>
    <property type="project" value="UniProtKB-KW"/>
</dbReference>
<sequence length="79" mass="9332">VYLEALASGLPVVATDDELRREILGPYGIYVKDVWGDEYVDKLRLALRKRKGRTLPKKWLERFGWYKIAQEYLNLFKSL</sequence>
<protein>
    <submittedName>
        <fullName evidence="1">Glycosyl transferase, group 1</fullName>
    </submittedName>
</protein>
<dbReference type="SUPFAM" id="SSF53756">
    <property type="entry name" value="UDP-Glycosyltransferase/glycogen phosphorylase"/>
    <property type="match status" value="1"/>
</dbReference>
<dbReference type="STRING" id="1618369.UV54_C0032G0012"/>
<keyword evidence="1" id="KW-0808">Transferase</keyword>
<evidence type="ECO:0000313" key="1">
    <source>
        <dbReference type="EMBL" id="KKS79560.1"/>
    </source>
</evidence>